<reference evidence="8" key="2">
    <citation type="journal article" date="2016" name="Int. J. Syst. Evol. Microbiol.">
        <title>Complete genome sequence and cell structure of Limnochorda pilosa, a Gram-negative spore-former within the phylum Firmicutes.</title>
        <authorList>
            <person name="Watanabe M."/>
            <person name="Kojima H."/>
            <person name="Fukui M."/>
        </authorList>
    </citation>
    <scope>NUCLEOTIDE SEQUENCE [LARGE SCALE GENOMIC DNA]</scope>
    <source>
        <strain evidence="8">HC45</strain>
    </source>
</reference>
<dbReference type="SUPFAM" id="SSF46785">
    <property type="entry name" value="Winged helix' DNA-binding domain"/>
    <property type="match status" value="1"/>
</dbReference>
<evidence type="ECO:0000313" key="8">
    <source>
        <dbReference type="Proteomes" id="UP000065807"/>
    </source>
</evidence>
<dbReference type="SMART" id="SM00418">
    <property type="entry name" value="HTH_ARSR"/>
    <property type="match status" value="1"/>
</dbReference>
<reference evidence="8" key="1">
    <citation type="submission" date="2015-07" db="EMBL/GenBank/DDBJ databases">
        <title>Complete genome sequence and phylogenetic analysis of Limnochorda pilosa.</title>
        <authorList>
            <person name="Watanabe M."/>
            <person name="Kojima H."/>
            <person name="Fukui M."/>
        </authorList>
    </citation>
    <scope>NUCLEOTIDE SEQUENCE [LARGE SCALE GENOMIC DNA]</scope>
    <source>
        <strain evidence="8">HC45</strain>
    </source>
</reference>
<keyword evidence="1" id="KW-0805">Transcription regulation</keyword>
<name>A0A0K2SQD0_LIMPI</name>
<evidence type="ECO:0000256" key="4">
    <source>
        <dbReference type="ARBA" id="ARBA00043263"/>
    </source>
</evidence>
<dbReference type="CDD" id="cd00090">
    <property type="entry name" value="HTH_ARSR"/>
    <property type="match status" value="1"/>
</dbReference>
<dbReference type="RefSeq" id="WP_198409585.1">
    <property type="nucleotide sequence ID" value="NZ_AP014924.1"/>
</dbReference>
<dbReference type="InterPro" id="IPR001845">
    <property type="entry name" value="HTH_ArsR_DNA-bd_dom"/>
</dbReference>
<sequence length="149" mass="16310">MARAGTSRTFTDTSEDARLAHAKQAPPSTETPPKPAHDLCEVEGFHPEAIARALSDLPDPNEAQRVADLFALLADPSRVRILHALAREELCVCDVAAVTGLSVSAVSHQLRLLRRAGAVAYRKEGRMAYYRLVDTRLAQLLQEVVQDAR</sequence>
<dbReference type="PANTHER" id="PTHR43132:SF6">
    <property type="entry name" value="HTH-TYPE TRANSCRIPTIONAL REPRESSOR CZRA"/>
    <property type="match status" value="1"/>
</dbReference>
<evidence type="ECO:0000256" key="3">
    <source>
        <dbReference type="ARBA" id="ARBA00023163"/>
    </source>
</evidence>
<dbReference type="InterPro" id="IPR036388">
    <property type="entry name" value="WH-like_DNA-bd_sf"/>
</dbReference>
<keyword evidence="4" id="KW-0105">Cadmium resistance</keyword>
<dbReference type="Proteomes" id="UP000065807">
    <property type="component" value="Chromosome"/>
</dbReference>
<evidence type="ECO:0000313" key="7">
    <source>
        <dbReference type="EMBL" id="BAS29197.1"/>
    </source>
</evidence>
<protein>
    <submittedName>
        <fullName evidence="7">ArsR family transcriptional regulator</fullName>
    </submittedName>
</protein>
<dbReference type="InterPro" id="IPR051011">
    <property type="entry name" value="Metal_resp_trans_reg"/>
</dbReference>
<proteinExistence type="predicted"/>
<dbReference type="PANTHER" id="PTHR43132">
    <property type="entry name" value="ARSENICAL RESISTANCE OPERON REPRESSOR ARSR-RELATED"/>
    <property type="match status" value="1"/>
</dbReference>
<dbReference type="GO" id="GO:0003700">
    <property type="term" value="F:DNA-binding transcription factor activity"/>
    <property type="evidence" value="ECO:0007669"/>
    <property type="project" value="InterPro"/>
</dbReference>
<dbReference type="STRING" id="1555112.LIP_3385"/>
<dbReference type="KEGG" id="lpil:LIP_3385"/>
<accession>A0A0K2SQD0</accession>
<evidence type="ECO:0000259" key="6">
    <source>
        <dbReference type="PROSITE" id="PS50987"/>
    </source>
</evidence>
<dbReference type="GO" id="GO:0003677">
    <property type="term" value="F:DNA binding"/>
    <property type="evidence" value="ECO:0007669"/>
    <property type="project" value="UniProtKB-KW"/>
</dbReference>
<dbReference type="Pfam" id="PF01022">
    <property type="entry name" value="HTH_5"/>
    <property type="match status" value="1"/>
</dbReference>
<dbReference type="InterPro" id="IPR036390">
    <property type="entry name" value="WH_DNA-bd_sf"/>
</dbReference>
<keyword evidence="3" id="KW-0804">Transcription</keyword>
<gene>
    <name evidence="7" type="ORF">LIP_3385</name>
</gene>
<dbReference type="EMBL" id="AP014924">
    <property type="protein sequence ID" value="BAS29197.1"/>
    <property type="molecule type" value="Genomic_DNA"/>
</dbReference>
<keyword evidence="2" id="KW-0238">DNA-binding</keyword>
<keyword evidence="8" id="KW-1185">Reference proteome</keyword>
<dbReference type="Gene3D" id="1.10.10.10">
    <property type="entry name" value="Winged helix-like DNA-binding domain superfamily/Winged helix DNA-binding domain"/>
    <property type="match status" value="1"/>
</dbReference>
<evidence type="ECO:0000256" key="2">
    <source>
        <dbReference type="ARBA" id="ARBA00023125"/>
    </source>
</evidence>
<organism evidence="7 8">
    <name type="scientific">Limnochorda pilosa</name>
    <dbReference type="NCBI Taxonomy" id="1555112"/>
    <lineage>
        <taxon>Bacteria</taxon>
        <taxon>Bacillati</taxon>
        <taxon>Bacillota</taxon>
        <taxon>Limnochordia</taxon>
        <taxon>Limnochordales</taxon>
        <taxon>Limnochordaceae</taxon>
        <taxon>Limnochorda</taxon>
    </lineage>
</organism>
<dbReference type="InterPro" id="IPR018334">
    <property type="entry name" value="ArsR_HTH"/>
</dbReference>
<feature type="region of interest" description="Disordered" evidence="5">
    <location>
        <begin position="1"/>
        <end position="35"/>
    </location>
</feature>
<dbReference type="InterPro" id="IPR011991">
    <property type="entry name" value="ArsR-like_HTH"/>
</dbReference>
<dbReference type="PATRIC" id="fig|1555112.3.peg.3421"/>
<feature type="domain" description="HTH arsR-type" evidence="6">
    <location>
        <begin position="58"/>
        <end position="149"/>
    </location>
</feature>
<feature type="compositionally biased region" description="Polar residues" evidence="5">
    <location>
        <begin position="1"/>
        <end position="12"/>
    </location>
</feature>
<dbReference type="PROSITE" id="PS50987">
    <property type="entry name" value="HTH_ARSR_2"/>
    <property type="match status" value="1"/>
</dbReference>
<dbReference type="PRINTS" id="PR00778">
    <property type="entry name" value="HTHARSR"/>
</dbReference>
<dbReference type="NCBIfam" id="NF033788">
    <property type="entry name" value="HTH_metalloreg"/>
    <property type="match status" value="1"/>
</dbReference>
<dbReference type="GO" id="GO:0046686">
    <property type="term" value="P:response to cadmium ion"/>
    <property type="evidence" value="ECO:0007669"/>
    <property type="project" value="UniProtKB-KW"/>
</dbReference>
<dbReference type="PROSITE" id="PS00846">
    <property type="entry name" value="HTH_ARSR_1"/>
    <property type="match status" value="1"/>
</dbReference>
<evidence type="ECO:0000256" key="5">
    <source>
        <dbReference type="SAM" id="MobiDB-lite"/>
    </source>
</evidence>
<dbReference type="AlphaFoldDB" id="A0A0K2SQD0"/>
<evidence type="ECO:0000256" key="1">
    <source>
        <dbReference type="ARBA" id="ARBA00023015"/>
    </source>
</evidence>